<protein>
    <submittedName>
        <fullName evidence="2">Uncharacterized protein</fullName>
    </submittedName>
</protein>
<dbReference type="EMBL" id="UINC01004544">
    <property type="protein sequence ID" value="SVA15100.1"/>
    <property type="molecule type" value="Genomic_DNA"/>
</dbReference>
<feature type="transmembrane region" description="Helical" evidence="1">
    <location>
        <begin position="12"/>
        <end position="33"/>
    </location>
</feature>
<sequence length="34" mass="3806">MAQSSSEIRRFPGFLPITILCLVLLYAPLVIVMI</sequence>
<gene>
    <name evidence="2" type="ORF">METZ01_LOCUS67954</name>
</gene>
<name>A0A381TGB3_9ZZZZ</name>
<keyword evidence="1" id="KW-0812">Transmembrane</keyword>
<keyword evidence="1" id="KW-1133">Transmembrane helix</keyword>
<feature type="non-terminal residue" evidence="2">
    <location>
        <position position="34"/>
    </location>
</feature>
<reference evidence="2" key="1">
    <citation type="submission" date="2018-05" db="EMBL/GenBank/DDBJ databases">
        <authorList>
            <person name="Lanie J.A."/>
            <person name="Ng W.-L."/>
            <person name="Kazmierczak K.M."/>
            <person name="Andrzejewski T.M."/>
            <person name="Davidsen T.M."/>
            <person name="Wayne K.J."/>
            <person name="Tettelin H."/>
            <person name="Glass J.I."/>
            <person name="Rusch D."/>
            <person name="Podicherti R."/>
            <person name="Tsui H.-C.T."/>
            <person name="Winkler M.E."/>
        </authorList>
    </citation>
    <scope>NUCLEOTIDE SEQUENCE</scope>
</reference>
<evidence type="ECO:0000313" key="2">
    <source>
        <dbReference type="EMBL" id="SVA15100.1"/>
    </source>
</evidence>
<organism evidence="2">
    <name type="scientific">marine metagenome</name>
    <dbReference type="NCBI Taxonomy" id="408172"/>
    <lineage>
        <taxon>unclassified sequences</taxon>
        <taxon>metagenomes</taxon>
        <taxon>ecological metagenomes</taxon>
    </lineage>
</organism>
<dbReference type="AlphaFoldDB" id="A0A381TGB3"/>
<evidence type="ECO:0000256" key="1">
    <source>
        <dbReference type="SAM" id="Phobius"/>
    </source>
</evidence>
<proteinExistence type="predicted"/>
<keyword evidence="1" id="KW-0472">Membrane</keyword>
<accession>A0A381TGB3</accession>